<dbReference type="GO" id="GO:0017038">
    <property type="term" value="P:protein import"/>
    <property type="evidence" value="ECO:0007669"/>
    <property type="project" value="TreeGrafter"/>
</dbReference>
<protein>
    <submittedName>
        <fullName evidence="9">Biopolymer transport protein TolQ</fullName>
    </submittedName>
</protein>
<evidence type="ECO:0000256" key="1">
    <source>
        <dbReference type="ARBA" id="ARBA00004651"/>
    </source>
</evidence>
<feature type="transmembrane region" description="Helical" evidence="7">
    <location>
        <begin position="147"/>
        <end position="168"/>
    </location>
</feature>
<feature type="transmembrane region" description="Helical" evidence="7">
    <location>
        <begin position="20"/>
        <end position="42"/>
    </location>
</feature>
<proteinExistence type="inferred from homology"/>
<keyword evidence="6" id="KW-0653">Protein transport</keyword>
<dbReference type="PANTHER" id="PTHR30625">
    <property type="entry name" value="PROTEIN TOLQ"/>
    <property type="match status" value="1"/>
</dbReference>
<dbReference type="RefSeq" id="WP_184338737.1">
    <property type="nucleotide sequence ID" value="NZ_JACHIG010000002.1"/>
</dbReference>
<dbReference type="AlphaFoldDB" id="A0A7W7Y8X0"/>
<sequence length="285" mass="30715">MPPLESFLSPGLLYGLEHGSLTCWVICGLLALFSITSWAVILSKHFLLSRVQKANLSFLREYRESNHALELYQQREPHEYSSFYHIYHAACRELSWYLLGEDEPGSTFAARLQGAGRITPSQMGAVQVAMERSVAEAALRLEARMGWVSTSLSAAPFLGLLGTVWGILDTFSTMTTAAGGATLSTLAPGITTALVTTVLGLLVAVPSMICYNALVNRIRGMVVRLDNFASEISAGFDRTFVDHRFSNEALPSLSALGTPSMPAFTGSSSSPIPSAAASHAMHARV</sequence>
<dbReference type="Pfam" id="PF01618">
    <property type="entry name" value="MotA_ExbB"/>
    <property type="match status" value="1"/>
</dbReference>
<evidence type="ECO:0000313" key="10">
    <source>
        <dbReference type="Proteomes" id="UP000590740"/>
    </source>
</evidence>
<reference evidence="9 10" key="1">
    <citation type="submission" date="2020-08" db="EMBL/GenBank/DDBJ databases">
        <title>Genomic Encyclopedia of Type Strains, Phase IV (KMG-IV): sequencing the most valuable type-strain genomes for metagenomic binning, comparative biology and taxonomic classification.</title>
        <authorList>
            <person name="Goeker M."/>
        </authorList>
    </citation>
    <scope>NUCLEOTIDE SEQUENCE [LARGE SCALE GENOMIC DNA]</scope>
    <source>
        <strain evidence="9 10">DSM 12252</strain>
    </source>
</reference>
<keyword evidence="4 7" id="KW-1133">Transmembrane helix</keyword>
<dbReference type="Proteomes" id="UP000590740">
    <property type="component" value="Unassembled WGS sequence"/>
</dbReference>
<evidence type="ECO:0000256" key="3">
    <source>
        <dbReference type="ARBA" id="ARBA00022692"/>
    </source>
</evidence>
<comment type="subcellular location">
    <subcellularLocation>
        <location evidence="1">Cell membrane</location>
        <topology evidence="1">Multi-pass membrane protein</topology>
    </subcellularLocation>
    <subcellularLocation>
        <location evidence="6">Membrane</location>
        <topology evidence="6">Multi-pass membrane protein</topology>
    </subcellularLocation>
</comment>
<keyword evidence="10" id="KW-1185">Reference proteome</keyword>
<dbReference type="InterPro" id="IPR050790">
    <property type="entry name" value="ExbB/TolQ_transport"/>
</dbReference>
<evidence type="ECO:0000256" key="6">
    <source>
        <dbReference type="RuleBase" id="RU004057"/>
    </source>
</evidence>
<keyword evidence="2" id="KW-1003">Cell membrane</keyword>
<feature type="domain" description="MotA/TolQ/ExbB proton channel" evidence="8">
    <location>
        <begin position="118"/>
        <end position="226"/>
    </location>
</feature>
<name>A0A7W7Y8X0_9BACT</name>
<keyword evidence="6" id="KW-0813">Transport</keyword>
<comment type="similarity">
    <text evidence="6">Belongs to the exbB/tolQ family.</text>
</comment>
<comment type="caution">
    <text evidence="9">The sequence shown here is derived from an EMBL/GenBank/DDBJ whole genome shotgun (WGS) entry which is preliminary data.</text>
</comment>
<evidence type="ECO:0000313" key="9">
    <source>
        <dbReference type="EMBL" id="MBB5031801.1"/>
    </source>
</evidence>
<accession>A0A7W7Y8X0</accession>
<evidence type="ECO:0000256" key="7">
    <source>
        <dbReference type="SAM" id="Phobius"/>
    </source>
</evidence>
<dbReference type="GO" id="GO:0005886">
    <property type="term" value="C:plasma membrane"/>
    <property type="evidence" value="ECO:0007669"/>
    <property type="project" value="UniProtKB-SubCell"/>
</dbReference>
<evidence type="ECO:0000256" key="2">
    <source>
        <dbReference type="ARBA" id="ARBA00022475"/>
    </source>
</evidence>
<evidence type="ECO:0000256" key="4">
    <source>
        <dbReference type="ARBA" id="ARBA00022989"/>
    </source>
</evidence>
<dbReference type="PANTHER" id="PTHR30625:SF3">
    <property type="entry name" value="TOL-PAL SYSTEM PROTEIN TOLQ"/>
    <property type="match status" value="1"/>
</dbReference>
<evidence type="ECO:0000256" key="5">
    <source>
        <dbReference type="ARBA" id="ARBA00023136"/>
    </source>
</evidence>
<evidence type="ECO:0000259" key="8">
    <source>
        <dbReference type="Pfam" id="PF01618"/>
    </source>
</evidence>
<dbReference type="InterPro" id="IPR002898">
    <property type="entry name" value="MotA_ExbB_proton_chnl"/>
</dbReference>
<keyword evidence="3 7" id="KW-0812">Transmembrane</keyword>
<dbReference type="EMBL" id="JACHIG010000002">
    <property type="protein sequence ID" value="MBB5031801.1"/>
    <property type="molecule type" value="Genomic_DNA"/>
</dbReference>
<feature type="transmembrane region" description="Helical" evidence="7">
    <location>
        <begin position="188"/>
        <end position="214"/>
    </location>
</feature>
<gene>
    <name evidence="9" type="ORF">HNQ65_001369</name>
</gene>
<keyword evidence="5 7" id="KW-0472">Membrane</keyword>
<organism evidence="9 10">
    <name type="scientific">Prosthecobacter vanneervenii</name>
    <dbReference type="NCBI Taxonomy" id="48466"/>
    <lineage>
        <taxon>Bacteria</taxon>
        <taxon>Pseudomonadati</taxon>
        <taxon>Verrucomicrobiota</taxon>
        <taxon>Verrucomicrobiia</taxon>
        <taxon>Verrucomicrobiales</taxon>
        <taxon>Verrucomicrobiaceae</taxon>
        <taxon>Prosthecobacter</taxon>
    </lineage>
</organism>